<protein>
    <recommendedName>
        <fullName evidence="3">Head-tail adaptor protein</fullName>
    </recommendedName>
</protein>
<dbReference type="EMBL" id="VUMV01000004">
    <property type="protein sequence ID" value="MST81983.1"/>
    <property type="molecule type" value="Genomic_DNA"/>
</dbReference>
<keyword evidence="2" id="KW-1185">Reference proteome</keyword>
<evidence type="ECO:0000313" key="1">
    <source>
        <dbReference type="EMBL" id="MST81983.1"/>
    </source>
</evidence>
<dbReference type="RefSeq" id="WP_154457900.1">
    <property type="nucleotide sequence ID" value="NZ_VUMV01000004.1"/>
</dbReference>
<dbReference type="AlphaFoldDB" id="A0A7X2TPG2"/>
<comment type="caution">
    <text evidence="1">The sequence shown here is derived from an EMBL/GenBank/DDBJ whole genome shotgun (WGS) entry which is preliminary data.</text>
</comment>
<accession>A0A7X2TPG2</accession>
<organism evidence="1 2">
    <name type="scientific">Bilifractor porci</name>
    <dbReference type="NCBI Taxonomy" id="2606636"/>
    <lineage>
        <taxon>Bacteria</taxon>
        <taxon>Bacillati</taxon>
        <taxon>Bacillota</taxon>
        <taxon>Clostridia</taxon>
        <taxon>Lachnospirales</taxon>
        <taxon>Lachnospiraceae</taxon>
        <taxon>Bilifractor</taxon>
    </lineage>
</organism>
<dbReference type="Proteomes" id="UP000466864">
    <property type="component" value="Unassembled WGS sequence"/>
</dbReference>
<name>A0A7X2TPG2_9FIRM</name>
<proteinExistence type="predicted"/>
<evidence type="ECO:0000313" key="2">
    <source>
        <dbReference type="Proteomes" id="UP000466864"/>
    </source>
</evidence>
<reference evidence="1 2" key="1">
    <citation type="submission" date="2019-08" db="EMBL/GenBank/DDBJ databases">
        <title>In-depth cultivation of the pig gut microbiome towards novel bacterial diversity and tailored functional studies.</title>
        <authorList>
            <person name="Wylensek D."/>
            <person name="Hitch T.C.A."/>
            <person name="Clavel T."/>
        </authorList>
    </citation>
    <scope>NUCLEOTIDE SEQUENCE [LARGE SCALE GENOMIC DNA]</scope>
    <source>
        <strain evidence="1 2">Oil+RF-744-WCA-WT-13</strain>
    </source>
</reference>
<gene>
    <name evidence="1" type="ORF">FYJ60_06605</name>
</gene>
<sequence length="111" mass="12698">MPRQQVEVFNDGAVKIYAAKDRRLGDLKISLRYQEQSVGVVRYYSAENSADGNRIDRVIKVPHTDKVNRMDIAVDQKDGRQYRITRIQAKPESGVDLYDLESVTVQIKEAT</sequence>
<evidence type="ECO:0008006" key="3">
    <source>
        <dbReference type="Google" id="ProtNLM"/>
    </source>
</evidence>